<organism evidence="1 2">
    <name type="scientific">Streptomyces phaeofaciens</name>
    <dbReference type="NCBI Taxonomy" id="68254"/>
    <lineage>
        <taxon>Bacteria</taxon>
        <taxon>Bacillati</taxon>
        <taxon>Actinomycetota</taxon>
        <taxon>Actinomycetes</taxon>
        <taxon>Kitasatosporales</taxon>
        <taxon>Streptomycetaceae</taxon>
        <taxon>Streptomyces</taxon>
    </lineage>
</organism>
<dbReference type="SUPFAM" id="SSF50370">
    <property type="entry name" value="Ricin B-like lectins"/>
    <property type="match status" value="1"/>
</dbReference>
<evidence type="ECO:0000313" key="1">
    <source>
        <dbReference type="EMBL" id="GGT76496.1"/>
    </source>
</evidence>
<sequence>MTALPPDGLYQIIFTDQQFLTAPEPRPGAPLMLLPPDGGLTQTWELRSDGNGGHTIGVPDAREQVSYEGDPDMHELAVLLPGTREWNLIPGKESGTYAIGVPDAELRLGMSLLRIYPPRVALAPDFGEKFQAWRFRPVA</sequence>
<evidence type="ECO:0000313" key="2">
    <source>
        <dbReference type="Proteomes" id="UP000646776"/>
    </source>
</evidence>
<accession>A0A918HLA4</accession>
<dbReference type="Proteomes" id="UP000646776">
    <property type="component" value="Unassembled WGS sequence"/>
</dbReference>
<dbReference type="EMBL" id="BMSA01000022">
    <property type="protein sequence ID" value="GGT76496.1"/>
    <property type="molecule type" value="Genomic_DNA"/>
</dbReference>
<name>A0A918HLA4_9ACTN</name>
<keyword evidence="2" id="KW-1185">Reference proteome</keyword>
<reference evidence="1" key="1">
    <citation type="journal article" date="2014" name="Int. J. Syst. Evol. Microbiol.">
        <title>Complete genome sequence of Corynebacterium casei LMG S-19264T (=DSM 44701T), isolated from a smear-ripened cheese.</title>
        <authorList>
            <consortium name="US DOE Joint Genome Institute (JGI-PGF)"/>
            <person name="Walter F."/>
            <person name="Albersmeier A."/>
            <person name="Kalinowski J."/>
            <person name="Ruckert C."/>
        </authorList>
    </citation>
    <scope>NUCLEOTIDE SEQUENCE</scope>
    <source>
        <strain evidence="1">JCM 4125</strain>
    </source>
</reference>
<protein>
    <submittedName>
        <fullName evidence="1">Uncharacterized protein</fullName>
    </submittedName>
</protein>
<proteinExistence type="predicted"/>
<comment type="caution">
    <text evidence="1">The sequence shown here is derived from an EMBL/GenBank/DDBJ whole genome shotgun (WGS) entry which is preliminary data.</text>
</comment>
<dbReference type="InterPro" id="IPR035992">
    <property type="entry name" value="Ricin_B-like_lectins"/>
</dbReference>
<dbReference type="AlphaFoldDB" id="A0A918HLA4"/>
<gene>
    <name evidence="1" type="ORF">GCM10010226_63330</name>
</gene>
<dbReference type="RefSeq" id="WP_189715417.1">
    <property type="nucleotide sequence ID" value="NZ_BMSA01000022.1"/>
</dbReference>
<reference evidence="1" key="2">
    <citation type="submission" date="2020-09" db="EMBL/GenBank/DDBJ databases">
        <authorList>
            <person name="Sun Q."/>
            <person name="Ohkuma M."/>
        </authorList>
    </citation>
    <scope>NUCLEOTIDE SEQUENCE</scope>
    <source>
        <strain evidence="1">JCM 4125</strain>
    </source>
</reference>